<dbReference type="PROSITE" id="PS50088">
    <property type="entry name" value="ANK_REPEAT"/>
    <property type="match status" value="5"/>
</dbReference>
<dbReference type="PROSITE" id="PS50297">
    <property type="entry name" value="ANK_REP_REGION"/>
    <property type="match status" value="5"/>
</dbReference>
<dbReference type="InterPro" id="IPR001496">
    <property type="entry name" value="SOCS_box"/>
</dbReference>
<evidence type="ECO:0000256" key="3">
    <source>
        <dbReference type="PROSITE-ProRule" id="PRU00023"/>
    </source>
</evidence>
<evidence type="ECO:0000256" key="2">
    <source>
        <dbReference type="ARBA" id="ARBA00023043"/>
    </source>
</evidence>
<proteinExistence type="predicted"/>
<gene>
    <name evidence="5" type="ORF">DILT_LOCUS4144</name>
</gene>
<evidence type="ECO:0000313" key="6">
    <source>
        <dbReference type="Proteomes" id="UP000281553"/>
    </source>
</evidence>
<feature type="repeat" description="ANK" evidence="3">
    <location>
        <begin position="161"/>
        <end position="193"/>
    </location>
</feature>
<dbReference type="SUPFAM" id="SSF158235">
    <property type="entry name" value="SOCS box-like"/>
    <property type="match status" value="1"/>
</dbReference>
<dbReference type="Proteomes" id="UP000281553">
    <property type="component" value="Unassembled WGS sequence"/>
</dbReference>
<dbReference type="Pfam" id="PF13857">
    <property type="entry name" value="Ank_5"/>
    <property type="match status" value="1"/>
</dbReference>
<keyword evidence="6" id="KW-1185">Reference proteome</keyword>
<dbReference type="Pfam" id="PF07525">
    <property type="entry name" value="SOCS_box"/>
    <property type="match status" value="1"/>
</dbReference>
<reference evidence="5 6" key="1">
    <citation type="submission" date="2018-11" db="EMBL/GenBank/DDBJ databases">
        <authorList>
            <consortium name="Pathogen Informatics"/>
        </authorList>
    </citation>
    <scope>NUCLEOTIDE SEQUENCE [LARGE SCALE GENOMIC DNA]</scope>
</reference>
<dbReference type="GO" id="GO:0035556">
    <property type="term" value="P:intracellular signal transduction"/>
    <property type="evidence" value="ECO:0007669"/>
    <property type="project" value="InterPro"/>
</dbReference>
<sequence>MLAAIKIAESGTREDVENIISSEGDVKRDVDNNTLLHYACLAGNLDTVMALVNGGYYVNAPNVEGHTPLCDAAIHGSPDVVRYLIQNGANVNPPAYWGSPLNYAVRNGRFHALVLLINGGADINGCDRTGFCAIHVAVENKLYDAAEYLLMSGADPNRRVRLTTPLHMAAKQQDLRLVRLLLSHGASPYPTDADGLTPLDYSSKGSDVYKLLNSYMGWVPSLQFLTRIAIKGFLPSFRQENIRKLPIPQHLRDYLAFKC</sequence>
<feature type="domain" description="SOCS box" evidence="4">
    <location>
        <begin position="219"/>
        <end position="255"/>
    </location>
</feature>
<dbReference type="EMBL" id="UYRU01044912">
    <property type="protein sequence ID" value="VDK88106.1"/>
    <property type="molecule type" value="Genomic_DNA"/>
</dbReference>
<feature type="repeat" description="ANK" evidence="3">
    <location>
        <begin position="64"/>
        <end position="92"/>
    </location>
</feature>
<dbReference type="AlphaFoldDB" id="A0A3P6TJA7"/>
<dbReference type="Gene3D" id="1.10.750.20">
    <property type="entry name" value="SOCS box"/>
    <property type="match status" value="1"/>
</dbReference>
<dbReference type="SUPFAM" id="SSF48403">
    <property type="entry name" value="Ankyrin repeat"/>
    <property type="match status" value="1"/>
</dbReference>
<dbReference type="SMART" id="SM00969">
    <property type="entry name" value="SOCS_box"/>
    <property type="match status" value="1"/>
</dbReference>
<keyword evidence="2 3" id="KW-0040">ANK repeat</keyword>
<feature type="repeat" description="ANK" evidence="3">
    <location>
        <begin position="31"/>
        <end position="63"/>
    </location>
</feature>
<dbReference type="InterPro" id="IPR036770">
    <property type="entry name" value="Ankyrin_rpt-contain_sf"/>
</dbReference>
<feature type="repeat" description="ANK" evidence="3">
    <location>
        <begin position="96"/>
        <end position="128"/>
    </location>
</feature>
<accession>A0A3P6TJA7</accession>
<organism evidence="5 6">
    <name type="scientific">Dibothriocephalus latus</name>
    <name type="common">Fish tapeworm</name>
    <name type="synonym">Diphyllobothrium latum</name>
    <dbReference type="NCBI Taxonomy" id="60516"/>
    <lineage>
        <taxon>Eukaryota</taxon>
        <taxon>Metazoa</taxon>
        <taxon>Spiralia</taxon>
        <taxon>Lophotrochozoa</taxon>
        <taxon>Platyhelminthes</taxon>
        <taxon>Cestoda</taxon>
        <taxon>Eucestoda</taxon>
        <taxon>Diphyllobothriidea</taxon>
        <taxon>Diphyllobothriidae</taxon>
        <taxon>Dibothriocephalus</taxon>
    </lineage>
</organism>
<dbReference type="SMART" id="SM00248">
    <property type="entry name" value="ANK"/>
    <property type="match status" value="5"/>
</dbReference>
<dbReference type="InterPro" id="IPR002110">
    <property type="entry name" value="Ankyrin_rpt"/>
</dbReference>
<evidence type="ECO:0000259" key="4">
    <source>
        <dbReference type="PROSITE" id="PS50225"/>
    </source>
</evidence>
<dbReference type="OrthoDB" id="10252328at2759"/>
<evidence type="ECO:0000256" key="1">
    <source>
        <dbReference type="ARBA" id="ARBA00022737"/>
    </source>
</evidence>
<dbReference type="Pfam" id="PF12796">
    <property type="entry name" value="Ank_2"/>
    <property type="match status" value="2"/>
</dbReference>
<name>A0A3P6TJA7_DIBLA</name>
<evidence type="ECO:0000313" key="5">
    <source>
        <dbReference type="EMBL" id="VDK88106.1"/>
    </source>
</evidence>
<dbReference type="InterPro" id="IPR036036">
    <property type="entry name" value="SOCS_box-like_dom_sf"/>
</dbReference>
<keyword evidence="1" id="KW-0677">Repeat</keyword>
<dbReference type="PANTHER" id="PTHR24171">
    <property type="entry name" value="ANKYRIN REPEAT DOMAIN-CONTAINING PROTEIN 39-RELATED"/>
    <property type="match status" value="1"/>
</dbReference>
<dbReference type="PROSITE" id="PS50225">
    <property type="entry name" value="SOCS"/>
    <property type="match status" value="1"/>
</dbReference>
<protein>
    <recommendedName>
        <fullName evidence="4">SOCS box domain-containing protein</fullName>
    </recommendedName>
</protein>
<dbReference type="PANTHER" id="PTHR24171:SF9">
    <property type="entry name" value="ANKYRIN REPEAT DOMAIN-CONTAINING PROTEIN 39"/>
    <property type="match status" value="1"/>
</dbReference>
<dbReference type="Gene3D" id="1.25.40.20">
    <property type="entry name" value="Ankyrin repeat-containing domain"/>
    <property type="match status" value="1"/>
</dbReference>
<feature type="repeat" description="ANK" evidence="3">
    <location>
        <begin position="129"/>
        <end position="161"/>
    </location>
</feature>